<dbReference type="SUPFAM" id="SSF53850">
    <property type="entry name" value="Periplasmic binding protein-like II"/>
    <property type="match status" value="1"/>
</dbReference>
<keyword evidence="4" id="KW-0732">Signal</keyword>
<dbReference type="PANTHER" id="PTHR43649:SF31">
    <property type="entry name" value="SN-GLYCEROL-3-PHOSPHATE-BINDING PERIPLASMIC PROTEIN UGPB"/>
    <property type="match status" value="1"/>
</dbReference>
<dbReference type="InterPro" id="IPR006311">
    <property type="entry name" value="TAT_signal"/>
</dbReference>
<dbReference type="Pfam" id="PF01547">
    <property type="entry name" value="SBP_bac_1"/>
    <property type="match status" value="1"/>
</dbReference>
<dbReference type="InterPro" id="IPR050490">
    <property type="entry name" value="Bact_solute-bd_prot1"/>
</dbReference>
<evidence type="ECO:0000256" key="3">
    <source>
        <dbReference type="ARBA" id="ARBA00022448"/>
    </source>
</evidence>
<evidence type="ECO:0000256" key="1">
    <source>
        <dbReference type="ARBA" id="ARBA00004196"/>
    </source>
</evidence>
<dbReference type="RefSeq" id="WP_311708070.1">
    <property type="nucleotide sequence ID" value="NZ_JAVREL010000025.1"/>
</dbReference>
<gene>
    <name evidence="5" type="ORF">RM590_30830</name>
</gene>
<dbReference type="EMBL" id="JAVREL010000025">
    <property type="protein sequence ID" value="MDT0346944.1"/>
    <property type="molecule type" value="Genomic_DNA"/>
</dbReference>
<dbReference type="Proteomes" id="UP001183246">
    <property type="component" value="Unassembled WGS sequence"/>
</dbReference>
<dbReference type="PROSITE" id="PS51257">
    <property type="entry name" value="PROKAR_LIPOPROTEIN"/>
    <property type="match status" value="1"/>
</dbReference>
<dbReference type="InterPro" id="IPR006059">
    <property type="entry name" value="SBP"/>
</dbReference>
<evidence type="ECO:0000313" key="5">
    <source>
        <dbReference type="EMBL" id="MDT0346944.1"/>
    </source>
</evidence>
<dbReference type="Gene3D" id="3.40.190.10">
    <property type="entry name" value="Periplasmic binding protein-like II"/>
    <property type="match status" value="1"/>
</dbReference>
<evidence type="ECO:0000313" key="6">
    <source>
        <dbReference type="Proteomes" id="UP001183246"/>
    </source>
</evidence>
<comment type="subcellular location">
    <subcellularLocation>
        <location evidence="1">Cell envelope</location>
    </subcellularLocation>
</comment>
<protein>
    <submittedName>
        <fullName evidence="5">Extracellular solute-binding protein</fullName>
    </submittedName>
</protein>
<dbReference type="PANTHER" id="PTHR43649">
    <property type="entry name" value="ARABINOSE-BINDING PROTEIN-RELATED"/>
    <property type="match status" value="1"/>
</dbReference>
<comment type="caution">
    <text evidence="5">The sequence shown here is derived from an EMBL/GenBank/DDBJ whole genome shotgun (WGS) entry which is preliminary data.</text>
</comment>
<reference evidence="6" key="1">
    <citation type="submission" date="2023-07" db="EMBL/GenBank/DDBJ databases">
        <title>30 novel species of actinomycetes from the DSMZ collection.</title>
        <authorList>
            <person name="Nouioui I."/>
        </authorList>
    </citation>
    <scope>NUCLEOTIDE SEQUENCE [LARGE SCALE GENOMIC DNA]</scope>
    <source>
        <strain evidence="6">DSM 44938</strain>
    </source>
</reference>
<comment type="similarity">
    <text evidence="2">Belongs to the bacterial solute-binding protein 1 family.</text>
</comment>
<evidence type="ECO:0000256" key="4">
    <source>
        <dbReference type="ARBA" id="ARBA00022729"/>
    </source>
</evidence>
<evidence type="ECO:0000256" key="2">
    <source>
        <dbReference type="ARBA" id="ARBA00008520"/>
    </source>
</evidence>
<accession>A0ABU2N2I7</accession>
<sequence>MPNSRSGPSRRSFLASTAVATAAVGGLPLLSACGGEGSGGQEGRVSEDALRSILPTYRASDAAVEPDIASENGSSAGYTRWIPQEELGVSVPEPRGSGNQITAMTPLWGTPPESGNPFWRAMDEAIGVRMKWQVQDGNTYGEKLAATLASSDIPDVVCIPGWEFQGQIPQAISSRFADLGPFLSGDAVLDYPNLAAIPTEAWQPAVFGGALRGLPMPANPNSGVLLYYRQDIFDANGWTQPRSAREFFDLCVEITSARNRVWAIDDPKWFGARMYGVLPDKPLYWRRENGRLINRVETEEYLEALEWTRTLFEAGVVHPDAVAAAGDQTGRFAAGECLMYITGEGSWYGVAAEQRTANPEFRMNAMDYFAPDGGDPVLWRGNGSSIWTFVSKNLPEDRIREVLELANFTAAPYGTVEQRLKTYGIEGTHYTLEDGLPVRTEQGNIEVVPETYTFIASPQSFVAYPDLPQVVEDFTSWQHRNFRFTQDPLFIGRQIQEPARLANLSDAFEDLEDDVVRGRQSIRDLRNAVDEWRRNGGDELRDFYQGLLDEGDGAA</sequence>
<proteinExistence type="inferred from homology"/>
<dbReference type="PROSITE" id="PS51318">
    <property type="entry name" value="TAT"/>
    <property type="match status" value="1"/>
</dbReference>
<keyword evidence="3" id="KW-0813">Transport</keyword>
<name>A0ABU2N2I7_9ACTN</name>
<organism evidence="5 6">
    <name type="scientific">Streptomyces litchfieldiae</name>
    <dbReference type="NCBI Taxonomy" id="3075543"/>
    <lineage>
        <taxon>Bacteria</taxon>
        <taxon>Bacillati</taxon>
        <taxon>Actinomycetota</taxon>
        <taxon>Actinomycetes</taxon>
        <taxon>Kitasatosporales</taxon>
        <taxon>Streptomycetaceae</taxon>
        <taxon>Streptomyces</taxon>
    </lineage>
</organism>
<keyword evidence="6" id="KW-1185">Reference proteome</keyword>